<dbReference type="FunFam" id="3.90.45.10:FF:000003">
    <property type="entry name" value="Peptide deformylase"/>
    <property type="match status" value="1"/>
</dbReference>
<keyword evidence="4 7" id="KW-0648">Protein biosynthesis</keyword>
<dbReference type="FunCoup" id="A0A6P8ZQ54">
    <property type="interactions" value="556"/>
</dbReference>
<dbReference type="PRINTS" id="PR01576">
    <property type="entry name" value="PDEFORMYLASE"/>
</dbReference>
<sequence length="250" mass="28393">MALLGRYLNHLNHLKTNSPALFHHSCRSYAAKKSFREKYQALFYPQRPEAPYDFVCQIGDPVLRQKCDLVDEQLIGLPKFQSFIELMWKVHKLYGCVGLSAPQLGLPLQVVVIGCTEEECKAAKSVFVQPIAKKVLINPVMKVLNYKSKVTGPEACASMCCYSALVSRFSEVRVEALNEKGTKIAFDANGFEARIIQHEIDHLSGTMYVDKMEPRTLECSVWQNVNVRKGNCQIRFKPIKDSLLHKMKLI</sequence>
<dbReference type="PANTHER" id="PTHR10458">
    <property type="entry name" value="PEPTIDE DEFORMYLASE"/>
    <property type="match status" value="1"/>
</dbReference>
<organism evidence="9">
    <name type="scientific">Thrips palmi</name>
    <name type="common">Melon thrips</name>
    <dbReference type="NCBI Taxonomy" id="161013"/>
    <lineage>
        <taxon>Eukaryota</taxon>
        <taxon>Metazoa</taxon>
        <taxon>Ecdysozoa</taxon>
        <taxon>Arthropoda</taxon>
        <taxon>Hexapoda</taxon>
        <taxon>Insecta</taxon>
        <taxon>Pterygota</taxon>
        <taxon>Neoptera</taxon>
        <taxon>Paraneoptera</taxon>
        <taxon>Thysanoptera</taxon>
        <taxon>Terebrantia</taxon>
        <taxon>Thripoidea</taxon>
        <taxon>Thripidae</taxon>
        <taxon>Thrips</taxon>
    </lineage>
</organism>
<dbReference type="GO" id="GO:0046872">
    <property type="term" value="F:metal ion binding"/>
    <property type="evidence" value="ECO:0007669"/>
    <property type="project" value="UniProtKB-KW"/>
</dbReference>
<keyword evidence="8" id="KW-1185">Reference proteome</keyword>
<dbReference type="HAMAP" id="MF_00163">
    <property type="entry name" value="Pep_deformylase"/>
    <property type="match status" value="1"/>
</dbReference>
<dbReference type="GeneID" id="117647563"/>
<dbReference type="GO" id="GO:0006412">
    <property type="term" value="P:translation"/>
    <property type="evidence" value="ECO:0007669"/>
    <property type="project" value="UniProtKB-KW"/>
</dbReference>
<evidence type="ECO:0000256" key="5">
    <source>
        <dbReference type="ARBA" id="ARBA00037114"/>
    </source>
</evidence>
<dbReference type="AlphaFoldDB" id="A0A6P8ZQ54"/>
<evidence type="ECO:0000256" key="6">
    <source>
        <dbReference type="ARBA" id="ARBA00048875"/>
    </source>
</evidence>
<evidence type="ECO:0000256" key="3">
    <source>
        <dbReference type="ARBA" id="ARBA00022801"/>
    </source>
</evidence>
<evidence type="ECO:0000256" key="2">
    <source>
        <dbReference type="ARBA" id="ARBA00022723"/>
    </source>
</evidence>
<dbReference type="InParanoid" id="A0A6P8ZQ54"/>
<dbReference type="OrthoDB" id="276063at2759"/>
<dbReference type="SUPFAM" id="SSF56420">
    <property type="entry name" value="Peptide deformylase"/>
    <property type="match status" value="1"/>
</dbReference>
<comment type="catalytic activity">
    <reaction evidence="6 7">
        <text>N-terminal N-formyl-L-methionyl-[peptide] + H2O = N-terminal L-methionyl-[peptide] + formate</text>
        <dbReference type="Rhea" id="RHEA:24420"/>
        <dbReference type="Rhea" id="RHEA-COMP:10639"/>
        <dbReference type="Rhea" id="RHEA-COMP:10640"/>
        <dbReference type="ChEBI" id="CHEBI:15377"/>
        <dbReference type="ChEBI" id="CHEBI:15740"/>
        <dbReference type="ChEBI" id="CHEBI:49298"/>
        <dbReference type="ChEBI" id="CHEBI:64731"/>
        <dbReference type="EC" id="3.5.1.88"/>
    </reaction>
</comment>
<evidence type="ECO:0000256" key="7">
    <source>
        <dbReference type="RuleBase" id="RU362111"/>
    </source>
</evidence>
<evidence type="ECO:0000256" key="1">
    <source>
        <dbReference type="ARBA" id="ARBA00010759"/>
    </source>
</evidence>
<dbReference type="Pfam" id="PF01327">
    <property type="entry name" value="Pep_deformylase"/>
    <property type="match status" value="1"/>
</dbReference>
<protein>
    <recommendedName>
        <fullName evidence="7">Peptide deformylase</fullName>
        <ecNumber evidence="7">3.5.1.88</ecNumber>
    </recommendedName>
</protein>
<comment type="similarity">
    <text evidence="1 7">Belongs to the polypeptide deformylase family.</text>
</comment>
<dbReference type="RefSeq" id="XP_034245259.1">
    <property type="nucleotide sequence ID" value="XM_034389368.1"/>
</dbReference>
<keyword evidence="2 7" id="KW-0479">Metal-binding</keyword>
<dbReference type="PANTHER" id="PTHR10458:SF2">
    <property type="entry name" value="PEPTIDE DEFORMYLASE, MITOCHONDRIAL"/>
    <property type="match status" value="1"/>
</dbReference>
<dbReference type="Gene3D" id="3.90.45.10">
    <property type="entry name" value="Peptide deformylase"/>
    <property type="match status" value="1"/>
</dbReference>
<dbReference type="GO" id="GO:0042586">
    <property type="term" value="F:peptide deformylase activity"/>
    <property type="evidence" value="ECO:0007669"/>
    <property type="project" value="UniProtKB-EC"/>
</dbReference>
<proteinExistence type="inferred from homology"/>
<keyword evidence="3 7" id="KW-0378">Hydrolase</keyword>
<name>A0A6P8ZQ54_THRPL</name>
<evidence type="ECO:0000313" key="8">
    <source>
        <dbReference type="Proteomes" id="UP000515158"/>
    </source>
</evidence>
<dbReference type="CDD" id="cd00487">
    <property type="entry name" value="Pep_deformylase"/>
    <property type="match status" value="1"/>
</dbReference>
<dbReference type="EC" id="3.5.1.88" evidence="7"/>
<dbReference type="GO" id="GO:0005739">
    <property type="term" value="C:mitochondrion"/>
    <property type="evidence" value="ECO:0007669"/>
    <property type="project" value="TreeGrafter"/>
</dbReference>
<reference evidence="9" key="1">
    <citation type="submission" date="2025-08" db="UniProtKB">
        <authorList>
            <consortium name="RefSeq"/>
        </authorList>
    </citation>
    <scope>IDENTIFICATION</scope>
    <source>
        <tissue evidence="9">Total insect</tissue>
    </source>
</reference>
<dbReference type="NCBIfam" id="NF001159">
    <property type="entry name" value="PRK00150.1-3"/>
    <property type="match status" value="1"/>
</dbReference>
<dbReference type="KEGG" id="tpal:117647563"/>
<evidence type="ECO:0000313" key="9">
    <source>
        <dbReference type="RefSeq" id="XP_034245259.1"/>
    </source>
</evidence>
<accession>A0A6P8ZQ54</accession>
<gene>
    <name evidence="9" type="primary">LOC117647563</name>
</gene>
<evidence type="ECO:0000256" key="4">
    <source>
        <dbReference type="ARBA" id="ARBA00022917"/>
    </source>
</evidence>
<dbReference type="Proteomes" id="UP000515158">
    <property type="component" value="Unplaced"/>
</dbReference>
<dbReference type="InterPro" id="IPR023635">
    <property type="entry name" value="Peptide_deformylase"/>
</dbReference>
<comment type="function">
    <text evidence="5 7">Removes the formyl group from the N-terminal Met of newly synthesized proteins.</text>
</comment>
<dbReference type="InterPro" id="IPR036821">
    <property type="entry name" value="Peptide_deformylase_sf"/>
</dbReference>